<name>A0A6J4UH28_9BACT</name>
<reference evidence="1" key="1">
    <citation type="submission" date="2020-02" db="EMBL/GenBank/DDBJ databases">
        <authorList>
            <person name="Meier V. D."/>
        </authorList>
    </citation>
    <scope>NUCLEOTIDE SEQUENCE</scope>
    <source>
        <strain evidence="1">AVDCRST_MAG43</strain>
    </source>
</reference>
<gene>
    <name evidence="1" type="ORF">AVDCRST_MAG43-1025</name>
</gene>
<dbReference type="EMBL" id="CADCWI010000052">
    <property type="protein sequence ID" value="CAA9550594.1"/>
    <property type="molecule type" value="Genomic_DNA"/>
</dbReference>
<organism evidence="1">
    <name type="scientific">uncultured Thermomicrobiales bacterium</name>
    <dbReference type="NCBI Taxonomy" id="1645740"/>
    <lineage>
        <taxon>Bacteria</taxon>
        <taxon>Pseudomonadati</taxon>
        <taxon>Thermomicrobiota</taxon>
        <taxon>Thermomicrobia</taxon>
        <taxon>Thermomicrobiales</taxon>
        <taxon>environmental samples</taxon>
    </lineage>
</organism>
<evidence type="ECO:0000313" key="1">
    <source>
        <dbReference type="EMBL" id="CAA9550594.1"/>
    </source>
</evidence>
<dbReference type="AlphaFoldDB" id="A0A6J4UH28"/>
<protein>
    <submittedName>
        <fullName evidence="1">Uncharacterized protein</fullName>
    </submittedName>
</protein>
<sequence length="37" mass="4248">MVRANVTRCRLLEVKQLRNGPLNRIGLVEGGRFVLLR</sequence>
<proteinExistence type="predicted"/>
<accession>A0A6J4UH28</accession>